<dbReference type="SMART" id="SM00564">
    <property type="entry name" value="PQQ"/>
    <property type="match status" value="14"/>
</dbReference>
<organism evidence="3 4">
    <name type="scientific">Halovenus rubra</name>
    <dbReference type="NCBI Taxonomy" id="869890"/>
    <lineage>
        <taxon>Archaea</taxon>
        <taxon>Methanobacteriati</taxon>
        <taxon>Methanobacteriota</taxon>
        <taxon>Stenosarchaea group</taxon>
        <taxon>Halobacteria</taxon>
        <taxon>Halobacteriales</taxon>
        <taxon>Haloarculaceae</taxon>
        <taxon>Halovenus</taxon>
    </lineage>
</organism>
<dbReference type="PANTHER" id="PTHR34512">
    <property type="entry name" value="CELL SURFACE PROTEIN"/>
    <property type="match status" value="1"/>
</dbReference>
<proteinExistence type="predicted"/>
<dbReference type="InterPro" id="IPR011047">
    <property type="entry name" value="Quinoprotein_ADH-like_sf"/>
</dbReference>
<dbReference type="InterPro" id="IPR000719">
    <property type="entry name" value="Prot_kinase_dom"/>
</dbReference>
<dbReference type="PANTHER" id="PTHR34512:SF30">
    <property type="entry name" value="OUTER MEMBRANE PROTEIN ASSEMBLY FACTOR BAMB"/>
    <property type="match status" value="1"/>
</dbReference>
<dbReference type="AlphaFoldDB" id="A0ABD5X9M5"/>
<dbReference type="InterPro" id="IPR018391">
    <property type="entry name" value="PQQ_b-propeller_rpt"/>
</dbReference>
<dbReference type="CDD" id="cd14014">
    <property type="entry name" value="STKc_PknB_like"/>
    <property type="match status" value="1"/>
</dbReference>
<dbReference type="SUPFAM" id="SSF56112">
    <property type="entry name" value="Protein kinase-like (PK-like)"/>
    <property type="match status" value="1"/>
</dbReference>
<dbReference type="InterPro" id="IPR011009">
    <property type="entry name" value="Kinase-like_dom_sf"/>
</dbReference>
<dbReference type="Gene3D" id="1.10.510.10">
    <property type="entry name" value="Transferase(Phosphotransferase) domain 1"/>
    <property type="match status" value="1"/>
</dbReference>
<name>A0ABD5X9M5_9EURY</name>
<dbReference type="Pfam" id="PF13360">
    <property type="entry name" value="PQQ_2"/>
    <property type="match status" value="4"/>
</dbReference>
<dbReference type="Pfam" id="PF00069">
    <property type="entry name" value="Pkinase"/>
    <property type="match status" value="1"/>
</dbReference>
<feature type="region of interest" description="Disordered" evidence="1">
    <location>
        <begin position="1002"/>
        <end position="1025"/>
    </location>
</feature>
<sequence>MTVADSERVDWYVDSRGDIEYKSLDVGVPERHRVGSDIYEVTATVDGEARSVSLVRPRIQGSIASEASAYIDGAETWAAVDDHEGVCSVLDWGVTEDGPWVATERAGRETLRDRLDEEQFDTDEAVAFASQCAEALEHLHSRRVNHHALTPERILVVDGEPVLLDTGTGVALDEHVGGIDALTTAYAAPEQFDPARFGEPDQRADVYRLGVICYELLTGSRPYEGATGAVLDSVTDPAATPSEHADLPTGVDKVVTTALATDPAERYRTVEAFRVALQERTGSSADAAWRQFGGGPAHSNHEPALGPTAPVEQFWSVNTGYHEVQSTPVVADGTVYVGGNDEAIHAIDVETSTYEWSVELPGTIFTTPAVVNDTVFVTSGEMVYALDAETGDELWTFSAGRFRTSPVVDDGTVYVASNDAFVYGLDAETGDQQWRFETGSSLAATPAVADGTVYVGGTDETVYALDAETGDEVWTFDDVSSVKNAPVVRYGRVYVAARGGTVHALDATDGTRIWQTDTDSRNIATPAVDGGTVFVGGDLVGLTALDADTGDEVWTFEERATATSPVVSDGVVFLGTDSGLYGVDAHTGTETWSLDLGEAVTTTPGLGKTDLFVGGADGSVLSVRGADNDTPTPEFGTCSGDVTMPSMERLQSPPGSWGVTSATPRRSRHAGGGGPNEDAVARWSFDPNAALSPPSMDNSGVVYVGDDRATLHAVDSDEGDVLWTTDGVADDDHEAVTDGNQVYTVCRPMAGDADSRVDGDQLSAVSADTGEPVWSVRGTGEFQTPAVTGDVLYALDNREVHALSTADGEHLWRQEIDASHTPVVGHGMVYLAAGSTLTALDAGLGIEQWTTDIPRGTAGVPALAHEQLYFATAEGSVLAVDAETGAQQWSVTVANEFRTGVAVEGETVYCAGNDGTVAALDAESGDRRWVHDAGSAVRSPLAVADAVYVAAHDAILALDGANGEVCWQRNTASRASPTGPTVGNNRVAFVDGDRRLRTMIPKSQGRSAGEPETIESDLGREDEGVERGDEYLSLAIENIDDPEEPTDEELRAVILGGVIDAWQTTHQQVTVRTDSIVPEAIDQISGATAQLFRHNVERLAEKGYVGWDNMNDYQLVTSRPSGVQFFEEVTGEVVIDDVDLLEVLEPLYEQTRESRDPRFSRADLQEQTYLEDDELDRIVWYLANAGKWVEDLLFIKGSVGYLDIHSTGQTPWATAKLNGAGKDLYEDIV</sequence>
<dbReference type="PROSITE" id="PS50011">
    <property type="entry name" value="PROTEIN_KINASE_DOM"/>
    <property type="match status" value="1"/>
</dbReference>
<evidence type="ECO:0000313" key="3">
    <source>
        <dbReference type="EMBL" id="MFC7127747.1"/>
    </source>
</evidence>
<reference evidence="3 4" key="1">
    <citation type="journal article" date="2014" name="Int. J. Syst. Evol. Microbiol.">
        <title>Complete genome sequence of Corynebacterium casei LMG S-19264T (=DSM 44701T), isolated from a smear-ripened cheese.</title>
        <authorList>
            <consortium name="US DOE Joint Genome Institute (JGI-PGF)"/>
            <person name="Walter F."/>
            <person name="Albersmeier A."/>
            <person name="Kalinowski J."/>
            <person name="Ruckert C."/>
        </authorList>
    </citation>
    <scope>NUCLEOTIDE SEQUENCE [LARGE SCALE GENOMIC DNA]</scope>
    <source>
        <strain evidence="3 4">CGMCC 4.7215</strain>
    </source>
</reference>
<dbReference type="SUPFAM" id="SSF50998">
    <property type="entry name" value="Quinoprotein alcohol dehydrogenase-like"/>
    <property type="match status" value="3"/>
</dbReference>
<evidence type="ECO:0000313" key="4">
    <source>
        <dbReference type="Proteomes" id="UP001596414"/>
    </source>
</evidence>
<evidence type="ECO:0000259" key="2">
    <source>
        <dbReference type="PROSITE" id="PS50011"/>
    </source>
</evidence>
<gene>
    <name evidence="3" type="ORF">ACFQJ7_17275</name>
</gene>
<comment type="caution">
    <text evidence="3">The sequence shown here is derived from an EMBL/GenBank/DDBJ whole genome shotgun (WGS) entry which is preliminary data.</text>
</comment>
<accession>A0ABD5X9M5</accession>
<feature type="region of interest" description="Disordered" evidence="1">
    <location>
        <begin position="623"/>
        <end position="676"/>
    </location>
</feature>
<dbReference type="InterPro" id="IPR002372">
    <property type="entry name" value="PQQ_rpt_dom"/>
</dbReference>
<dbReference type="SMART" id="SM00220">
    <property type="entry name" value="S_TKc"/>
    <property type="match status" value="1"/>
</dbReference>
<dbReference type="Proteomes" id="UP001596414">
    <property type="component" value="Unassembled WGS sequence"/>
</dbReference>
<evidence type="ECO:0000256" key="1">
    <source>
        <dbReference type="SAM" id="MobiDB-lite"/>
    </source>
</evidence>
<dbReference type="Gene3D" id="2.130.10.10">
    <property type="entry name" value="YVTN repeat-like/Quinoprotein amine dehydrogenase"/>
    <property type="match status" value="4"/>
</dbReference>
<feature type="domain" description="Protein kinase" evidence="2">
    <location>
        <begin position="1"/>
        <end position="281"/>
    </location>
</feature>
<dbReference type="InterPro" id="IPR015943">
    <property type="entry name" value="WD40/YVTN_repeat-like_dom_sf"/>
</dbReference>
<dbReference type="RefSeq" id="WP_267636796.1">
    <property type="nucleotide sequence ID" value="NZ_JAODIY010000006.1"/>
</dbReference>
<dbReference type="EMBL" id="JBHSZQ010000052">
    <property type="protein sequence ID" value="MFC7127747.1"/>
    <property type="molecule type" value="Genomic_DNA"/>
</dbReference>
<protein>
    <submittedName>
        <fullName evidence="3">PQQ-binding-like beta-propeller repeat protein</fullName>
    </submittedName>
</protein>